<dbReference type="EMBL" id="JAQQWK010000005">
    <property type="protein sequence ID" value="KAK8042150.1"/>
    <property type="molecule type" value="Genomic_DNA"/>
</dbReference>
<organism evidence="2 3">
    <name type="scientific">Apiospora rasikravindrae</name>
    <dbReference type="NCBI Taxonomy" id="990691"/>
    <lineage>
        <taxon>Eukaryota</taxon>
        <taxon>Fungi</taxon>
        <taxon>Dikarya</taxon>
        <taxon>Ascomycota</taxon>
        <taxon>Pezizomycotina</taxon>
        <taxon>Sordariomycetes</taxon>
        <taxon>Xylariomycetidae</taxon>
        <taxon>Amphisphaeriales</taxon>
        <taxon>Apiosporaceae</taxon>
        <taxon>Apiospora</taxon>
    </lineage>
</organism>
<comment type="caution">
    <text evidence="2">The sequence shown here is derived from an EMBL/GenBank/DDBJ whole genome shotgun (WGS) entry which is preliminary data.</text>
</comment>
<evidence type="ECO:0000256" key="1">
    <source>
        <dbReference type="SAM" id="MobiDB-lite"/>
    </source>
</evidence>
<evidence type="ECO:0000313" key="2">
    <source>
        <dbReference type="EMBL" id="KAK8042150.1"/>
    </source>
</evidence>
<reference evidence="2 3" key="1">
    <citation type="submission" date="2023-01" db="EMBL/GenBank/DDBJ databases">
        <title>Analysis of 21 Apiospora genomes using comparative genomics revels a genus with tremendous synthesis potential of carbohydrate active enzymes and secondary metabolites.</title>
        <authorList>
            <person name="Sorensen T."/>
        </authorList>
    </citation>
    <scope>NUCLEOTIDE SEQUENCE [LARGE SCALE GENOMIC DNA]</scope>
    <source>
        <strain evidence="2 3">CBS 33761</strain>
    </source>
</reference>
<protein>
    <submittedName>
        <fullName evidence="2">Uncharacterized protein</fullName>
    </submittedName>
</protein>
<keyword evidence="3" id="KW-1185">Reference proteome</keyword>
<feature type="region of interest" description="Disordered" evidence="1">
    <location>
        <begin position="241"/>
        <end position="270"/>
    </location>
</feature>
<accession>A0ABR1T6C8</accession>
<sequence length="400" mass="45088">MCECKVKTYTYEACQHRSKTRVLCLKASWRAMNFLCLGPVLTKCRPKKESKVRNGLCTQCTHHFLPYHINDRQYVKKYLKWKADNGYAGRKIDARIVPFEAIFNIDRNSNNQRRKAHHQQSPMVATNPYHRQHQEEQQQQNVDSFYLAAEGALDSGYYAGSSARSQSPAIRDARTNEPVDLSDLTERVNASLAGSPFKGRAHAGGKMMALYLRSNDNSSAEIKETLLSPCNERKLRKRCMLNPAPRQAHWRSAGNSKKGDKETPDDGAKRDTYYVTATPSLKSSTGFVGHVRSRSHTAVPVPPPQPFGEIFMGCDSHGQARRPGCASCTEAYFRERGVPDETYIRECHSAPPCLVRVRTPGDRYTCAPQASCICERYGRENCLACFAKAHESKQLQANFI</sequence>
<evidence type="ECO:0000313" key="3">
    <source>
        <dbReference type="Proteomes" id="UP001444661"/>
    </source>
</evidence>
<feature type="compositionally biased region" description="Basic and acidic residues" evidence="1">
    <location>
        <begin position="257"/>
        <end position="270"/>
    </location>
</feature>
<dbReference type="Proteomes" id="UP001444661">
    <property type="component" value="Unassembled WGS sequence"/>
</dbReference>
<proteinExistence type="predicted"/>
<gene>
    <name evidence="2" type="ORF">PG993_006673</name>
</gene>
<name>A0ABR1T6C8_9PEZI</name>